<dbReference type="EMBL" id="VTEG01000007">
    <property type="protein sequence ID" value="TYR99117.1"/>
    <property type="molecule type" value="Genomic_DNA"/>
</dbReference>
<dbReference type="FunFam" id="3.30.300.30:FF:000008">
    <property type="entry name" value="2,3-dihydroxybenzoate-AMP ligase"/>
    <property type="match status" value="1"/>
</dbReference>
<accession>A0A5D4MCE0</accession>
<dbReference type="PROSITE" id="PS00455">
    <property type="entry name" value="AMP_BINDING"/>
    <property type="match status" value="1"/>
</dbReference>
<feature type="domain" description="AMP-binding enzyme C-terminal" evidence="4">
    <location>
        <begin position="416"/>
        <end position="492"/>
    </location>
</feature>
<dbReference type="Pfam" id="PF13193">
    <property type="entry name" value="AMP-binding_C"/>
    <property type="match status" value="1"/>
</dbReference>
<gene>
    <name evidence="5" type="ORF">FZC84_12140</name>
</gene>
<reference evidence="5 6" key="1">
    <citation type="submission" date="2019-08" db="EMBL/GenBank/DDBJ databases">
        <title>Bacillus genomes from the desert of Cuatro Cienegas, Coahuila.</title>
        <authorList>
            <person name="Olmedo-Alvarez G."/>
        </authorList>
    </citation>
    <scope>NUCLEOTIDE SEQUENCE [LARGE SCALE GENOMIC DNA]</scope>
    <source>
        <strain evidence="5 6">CH128b_4D</strain>
    </source>
</reference>
<dbReference type="Gene3D" id="3.40.50.12780">
    <property type="entry name" value="N-terminal domain of ligase-like"/>
    <property type="match status" value="1"/>
</dbReference>
<evidence type="ECO:0000259" key="3">
    <source>
        <dbReference type="Pfam" id="PF00501"/>
    </source>
</evidence>
<dbReference type="PANTHER" id="PTHR43767:SF1">
    <property type="entry name" value="NONRIBOSOMAL PEPTIDE SYNTHASE PES1 (EUROFUNG)-RELATED"/>
    <property type="match status" value="1"/>
</dbReference>
<dbReference type="Pfam" id="PF00501">
    <property type="entry name" value="AMP-binding"/>
    <property type="match status" value="1"/>
</dbReference>
<feature type="domain" description="AMP-dependent synthetase/ligase" evidence="3">
    <location>
        <begin position="7"/>
        <end position="366"/>
    </location>
</feature>
<evidence type="ECO:0000313" key="6">
    <source>
        <dbReference type="Proteomes" id="UP000325182"/>
    </source>
</evidence>
<dbReference type="GO" id="GO:0016878">
    <property type="term" value="F:acid-thiol ligase activity"/>
    <property type="evidence" value="ECO:0007669"/>
    <property type="project" value="UniProtKB-ARBA"/>
</dbReference>
<evidence type="ECO:0000313" key="5">
    <source>
        <dbReference type="EMBL" id="TYR99117.1"/>
    </source>
</evidence>
<dbReference type="Gene3D" id="3.30.300.30">
    <property type="match status" value="1"/>
</dbReference>
<organism evidence="5 6">
    <name type="scientific">Rossellomorea vietnamensis</name>
    <dbReference type="NCBI Taxonomy" id="218284"/>
    <lineage>
        <taxon>Bacteria</taxon>
        <taxon>Bacillati</taxon>
        <taxon>Bacillota</taxon>
        <taxon>Bacilli</taxon>
        <taxon>Bacillales</taxon>
        <taxon>Bacillaceae</taxon>
        <taxon>Rossellomorea</taxon>
    </lineage>
</organism>
<dbReference type="InterPro" id="IPR020845">
    <property type="entry name" value="AMP-binding_CS"/>
</dbReference>
<evidence type="ECO:0000256" key="1">
    <source>
        <dbReference type="ARBA" id="ARBA00006432"/>
    </source>
</evidence>
<name>A0A5D4MCE0_9BACI</name>
<sequence>MNISNLLERNARKYPFQEAVISGEHRVNYFELDQQVNKFASALRLQGITAGDKVVLFMPNTLEFVISYFSVLRLGAVIVPINAKLTGEEVRYILEHSDAAAFIVHELLFDAVSEVQGDNLLLIKTGDGEDSWKSFSQLLQEGETGSIACTLTEDDEATILYTSGTTGKPKGVLFTYRNILSAATMMCVEMEMKPESRILHMMPLSHSAPLHLFLVAGTYVGAAHVLSPTFTPEALLKLVEGEKVTHFFGAPVAYLFTAKMPTIESFDLSSMKFWVYGGAPLSKPEVALIKEKFNTDRLCCVYGLTEAGPSGTLLLPAEHGGNEGSIGKRGALGTEIMIADDAGNELPPGEVGEILLYGEGNMKGYYKDSEKTNEAYHNGWLRTGDLARRDEEGYVWIVDRKKDLIISGGVNIYPKEVEEALMAHPSISEAAVIGVPHPEWGETVKAVVVVSSDKMEDVKEICQTFLSGKLAGYKIPKLYEVVTELPRNATGKILKQVLRDENKRGVAQ</sequence>
<dbReference type="InterPro" id="IPR045851">
    <property type="entry name" value="AMP-bd_C_sf"/>
</dbReference>
<dbReference type="InterPro" id="IPR000873">
    <property type="entry name" value="AMP-dep_synth/lig_dom"/>
</dbReference>
<proteinExistence type="inferred from homology"/>
<dbReference type="InterPro" id="IPR042099">
    <property type="entry name" value="ANL_N_sf"/>
</dbReference>
<comment type="similarity">
    <text evidence="1">Belongs to the ATP-dependent AMP-binding enzyme family.</text>
</comment>
<dbReference type="PANTHER" id="PTHR43767">
    <property type="entry name" value="LONG-CHAIN-FATTY-ACID--COA LIGASE"/>
    <property type="match status" value="1"/>
</dbReference>
<dbReference type="NCBIfam" id="NF004837">
    <property type="entry name" value="PRK06187.1"/>
    <property type="match status" value="1"/>
</dbReference>
<evidence type="ECO:0000259" key="4">
    <source>
        <dbReference type="Pfam" id="PF13193"/>
    </source>
</evidence>
<comment type="caution">
    <text evidence="5">The sequence shown here is derived from an EMBL/GenBank/DDBJ whole genome shotgun (WGS) entry which is preliminary data.</text>
</comment>
<protein>
    <submittedName>
        <fullName evidence="5">Long-chain-fatty-acid--CoA ligase</fullName>
    </submittedName>
</protein>
<dbReference type="SUPFAM" id="SSF56801">
    <property type="entry name" value="Acetyl-CoA synthetase-like"/>
    <property type="match status" value="1"/>
</dbReference>
<dbReference type="InterPro" id="IPR050237">
    <property type="entry name" value="ATP-dep_AMP-bd_enzyme"/>
</dbReference>
<dbReference type="Proteomes" id="UP000325182">
    <property type="component" value="Unassembled WGS sequence"/>
</dbReference>
<keyword evidence="2 5" id="KW-0436">Ligase</keyword>
<dbReference type="RefSeq" id="WP_148954036.1">
    <property type="nucleotide sequence ID" value="NZ_VTEG01000007.1"/>
</dbReference>
<dbReference type="AlphaFoldDB" id="A0A5D4MCE0"/>
<dbReference type="InterPro" id="IPR025110">
    <property type="entry name" value="AMP-bd_C"/>
</dbReference>
<evidence type="ECO:0000256" key="2">
    <source>
        <dbReference type="ARBA" id="ARBA00022598"/>
    </source>
</evidence>